<dbReference type="Proteomes" id="UP000004470">
    <property type="component" value="Unassembled WGS sequence"/>
</dbReference>
<feature type="transmembrane region" description="Helical" evidence="1">
    <location>
        <begin position="21"/>
        <end position="43"/>
    </location>
</feature>
<comment type="caution">
    <text evidence="2">The sequence shown here is derived from an EMBL/GenBank/DDBJ whole genome shotgun (WGS) entry which is preliminary data.</text>
</comment>
<evidence type="ECO:0000313" key="3">
    <source>
        <dbReference type="Proteomes" id="UP000004470"/>
    </source>
</evidence>
<sequence>MAHVLALLKSKHQNNFLRTFSSLKSIFLVFSSFIFLSEFSGLATN</sequence>
<organism evidence="2 3">
    <name type="scientific">Pediococcus acidilactici DSM 20284</name>
    <dbReference type="NCBI Taxonomy" id="862514"/>
    <lineage>
        <taxon>Bacteria</taxon>
        <taxon>Bacillati</taxon>
        <taxon>Bacillota</taxon>
        <taxon>Bacilli</taxon>
        <taxon>Lactobacillales</taxon>
        <taxon>Lactobacillaceae</taxon>
        <taxon>Pediococcus</taxon>
        <taxon>Pediococcus acidilactici group</taxon>
    </lineage>
</organism>
<dbReference type="EMBL" id="AEEG01000007">
    <property type="protein sequence ID" value="EFL95188.1"/>
    <property type="molecule type" value="Genomic_DNA"/>
</dbReference>
<accession>E0NHH7</accession>
<evidence type="ECO:0000256" key="1">
    <source>
        <dbReference type="SAM" id="Phobius"/>
    </source>
</evidence>
<protein>
    <submittedName>
        <fullName evidence="2">Uncharacterized protein</fullName>
    </submittedName>
</protein>
<keyword evidence="1" id="KW-1133">Transmembrane helix</keyword>
<dbReference type="HOGENOM" id="CLU_3203151_0_0_9"/>
<keyword evidence="1" id="KW-0812">Transmembrane</keyword>
<dbReference type="AlphaFoldDB" id="E0NHH7"/>
<reference evidence="2" key="1">
    <citation type="submission" date="2010-07" db="EMBL/GenBank/DDBJ databases">
        <authorList>
            <person name="Muzny D."/>
            <person name="Qin X."/>
            <person name="Deng J."/>
            <person name="Jiang H."/>
            <person name="Liu Y."/>
            <person name="Qu J."/>
            <person name="Song X.-Z."/>
            <person name="Zhang L."/>
            <person name="Thornton R."/>
            <person name="Coyle M."/>
            <person name="Francisco L."/>
            <person name="Jackson L."/>
            <person name="Javaid M."/>
            <person name="Korchina V."/>
            <person name="Kovar C."/>
            <person name="Mata R."/>
            <person name="Mathew T."/>
            <person name="Ngo R."/>
            <person name="Nguyen L."/>
            <person name="Nguyen N."/>
            <person name="Okwuonu G."/>
            <person name="Ongeri F."/>
            <person name="Pham C."/>
            <person name="Simmons D."/>
            <person name="Wilczek-Boney K."/>
            <person name="Hale W."/>
            <person name="Jakkamsetti A."/>
            <person name="Pham P."/>
            <person name="Ruth R."/>
            <person name="San Lucas F."/>
            <person name="Warren J."/>
            <person name="Zhang J."/>
            <person name="Zhao Z."/>
            <person name="Zhou C."/>
            <person name="Zhu D."/>
            <person name="Lee S."/>
            <person name="Bess C."/>
            <person name="Blankenburg K."/>
            <person name="Forbes L."/>
            <person name="Fu Q."/>
            <person name="Gubbala S."/>
            <person name="Hirani K."/>
            <person name="Jayaseelan J.C."/>
            <person name="Lara F."/>
            <person name="Munidasa M."/>
            <person name="Palculict T."/>
            <person name="Patil S."/>
            <person name="Pu L.-L."/>
            <person name="Saada N."/>
            <person name="Tang L."/>
            <person name="Weissenberger G."/>
            <person name="Zhu Y."/>
            <person name="Hemphill L."/>
            <person name="Shang Y."/>
            <person name="Youmans B."/>
            <person name="Ayvaz T."/>
            <person name="Ross M."/>
            <person name="Santibanez J."/>
            <person name="Aqrawi P."/>
            <person name="Gross S."/>
            <person name="Joshi V."/>
            <person name="Fowler G."/>
            <person name="Nazareth L."/>
            <person name="Reid J."/>
            <person name="Worley K."/>
            <person name="Petrosino J."/>
            <person name="Highlander S."/>
            <person name="Gibbs R."/>
        </authorList>
    </citation>
    <scope>NUCLEOTIDE SEQUENCE [LARGE SCALE GENOMIC DNA]</scope>
    <source>
        <strain evidence="2">DSM 20284</strain>
    </source>
</reference>
<keyword evidence="1" id="KW-0472">Membrane</keyword>
<evidence type="ECO:0000313" key="2">
    <source>
        <dbReference type="EMBL" id="EFL95188.1"/>
    </source>
</evidence>
<gene>
    <name evidence="2" type="ORF">HMPREF0623_1500</name>
</gene>
<proteinExistence type="predicted"/>
<keyword evidence="3" id="KW-1185">Reference proteome</keyword>
<name>E0NHH7_PEDAC</name>